<evidence type="ECO:0000313" key="5">
    <source>
        <dbReference type="EMBL" id="KAH3729358.1"/>
    </source>
</evidence>
<protein>
    <recommendedName>
        <fullName evidence="3">Carboxylic ester hydrolase</fullName>
        <ecNumber evidence="3">3.1.1.-</ecNumber>
    </recommendedName>
</protein>
<keyword evidence="2 3" id="KW-0378">Hydrolase</keyword>
<dbReference type="EMBL" id="JAIWYP010000012">
    <property type="protein sequence ID" value="KAH3729358.1"/>
    <property type="molecule type" value="Genomic_DNA"/>
</dbReference>
<evidence type="ECO:0000259" key="4">
    <source>
        <dbReference type="Pfam" id="PF00135"/>
    </source>
</evidence>
<sequence length="624" mass="68210">MTAVKIFSHVVLIAMLWGGGTGVSVTSEKAGSFLGVTGNVSIHLDKRTPAVLKAVIRFLGVPYAKPPIGNLRFRRPEPLDKLTSLFNATFQRPFCPQTQEMHDPVKFFQTSENCLVMNIYVPGSEINVTKAYPVMIWIHGGAFAFGGAYAYSGDVISTLGDVIVVVVQYRLNAFGFLSDGTASSGNFGLWDQKMAIQWVHDNIRVFGGDPTSVTLFGQSAGSVSVLFQALHPGNAGLFSRVIAESGSPLATWARTSKAGTSFKAFAVRFGCDKSSTEESWACMRTKDYKDILANVQLTSDSLVPFVDGDFIVELPLYHITGGDISNTGRTALAQFASIDLLSGVTSSDAALFITERFEPMLKTMGLDIANGVPRDVFLRTFLSGSLQEALGQPATSGVSQAFIHEYTNWKAPDDAVGVRGQMIDFSTDFSFLLPAVTIARIHSNLTIGTPRRTFLYEFDHKASFDPLPLWLRGAKHGAEVPFVFGFVDELKVFAGIPPSVPNPFKIPDQENYLALVMLTMWTNFAKTGNPNSASLTNDNIPTWTEYDPVNGSYFRFISNITSSEVTSHHLAASRVAFWTELVPALLSVSNCTQQHQRPTSASLRENISVVSVMMMLTAWVFFRV</sequence>
<feature type="chain" id="PRO_5039751129" description="Carboxylic ester hydrolase" evidence="3">
    <location>
        <begin position="23"/>
        <end position="624"/>
    </location>
</feature>
<reference evidence="5" key="1">
    <citation type="journal article" date="2019" name="bioRxiv">
        <title>The Genome of the Zebra Mussel, Dreissena polymorpha: A Resource for Invasive Species Research.</title>
        <authorList>
            <person name="McCartney M.A."/>
            <person name="Auch B."/>
            <person name="Kono T."/>
            <person name="Mallez S."/>
            <person name="Zhang Y."/>
            <person name="Obille A."/>
            <person name="Becker A."/>
            <person name="Abrahante J.E."/>
            <person name="Garbe J."/>
            <person name="Badalamenti J.P."/>
            <person name="Herman A."/>
            <person name="Mangelson H."/>
            <person name="Liachko I."/>
            <person name="Sullivan S."/>
            <person name="Sone E.D."/>
            <person name="Koren S."/>
            <person name="Silverstein K.A.T."/>
            <person name="Beckman K.B."/>
            <person name="Gohl D.M."/>
        </authorList>
    </citation>
    <scope>NUCLEOTIDE SEQUENCE</scope>
    <source>
        <strain evidence="5">Duluth1</strain>
        <tissue evidence="5">Whole animal</tissue>
    </source>
</reference>
<dbReference type="Gene3D" id="3.40.50.1820">
    <property type="entry name" value="alpha/beta hydrolase"/>
    <property type="match status" value="1"/>
</dbReference>
<accession>A0A9D4HTY9</accession>
<dbReference type="InterPro" id="IPR051093">
    <property type="entry name" value="Neuroligin/BSAL"/>
</dbReference>
<dbReference type="AlphaFoldDB" id="A0A9D4HTY9"/>
<dbReference type="GO" id="GO:0016787">
    <property type="term" value="F:hydrolase activity"/>
    <property type="evidence" value="ECO:0007669"/>
    <property type="project" value="UniProtKB-KW"/>
</dbReference>
<dbReference type="InterPro" id="IPR019826">
    <property type="entry name" value="Carboxylesterase_B_AS"/>
</dbReference>
<dbReference type="Proteomes" id="UP000828390">
    <property type="component" value="Unassembled WGS sequence"/>
</dbReference>
<dbReference type="EC" id="3.1.1.-" evidence="3"/>
<dbReference type="InterPro" id="IPR029058">
    <property type="entry name" value="AB_hydrolase_fold"/>
</dbReference>
<evidence type="ECO:0000256" key="3">
    <source>
        <dbReference type="RuleBase" id="RU361235"/>
    </source>
</evidence>
<organism evidence="5 6">
    <name type="scientific">Dreissena polymorpha</name>
    <name type="common">Zebra mussel</name>
    <name type="synonym">Mytilus polymorpha</name>
    <dbReference type="NCBI Taxonomy" id="45954"/>
    <lineage>
        <taxon>Eukaryota</taxon>
        <taxon>Metazoa</taxon>
        <taxon>Spiralia</taxon>
        <taxon>Lophotrochozoa</taxon>
        <taxon>Mollusca</taxon>
        <taxon>Bivalvia</taxon>
        <taxon>Autobranchia</taxon>
        <taxon>Heteroconchia</taxon>
        <taxon>Euheterodonta</taxon>
        <taxon>Imparidentia</taxon>
        <taxon>Neoheterodontei</taxon>
        <taxon>Myida</taxon>
        <taxon>Dreissenoidea</taxon>
        <taxon>Dreissenidae</taxon>
        <taxon>Dreissena</taxon>
    </lineage>
</organism>
<proteinExistence type="inferred from homology"/>
<comment type="similarity">
    <text evidence="1 3">Belongs to the type-B carboxylesterase/lipase family.</text>
</comment>
<dbReference type="SUPFAM" id="SSF53474">
    <property type="entry name" value="alpha/beta-Hydrolases"/>
    <property type="match status" value="1"/>
</dbReference>
<evidence type="ECO:0000256" key="1">
    <source>
        <dbReference type="ARBA" id="ARBA00005964"/>
    </source>
</evidence>
<feature type="domain" description="Carboxylesterase type B" evidence="4">
    <location>
        <begin position="53"/>
        <end position="578"/>
    </location>
</feature>
<reference evidence="5" key="2">
    <citation type="submission" date="2020-11" db="EMBL/GenBank/DDBJ databases">
        <authorList>
            <person name="McCartney M.A."/>
            <person name="Auch B."/>
            <person name="Kono T."/>
            <person name="Mallez S."/>
            <person name="Becker A."/>
            <person name="Gohl D.M."/>
            <person name="Silverstein K.A.T."/>
            <person name="Koren S."/>
            <person name="Bechman K.B."/>
            <person name="Herman A."/>
            <person name="Abrahante J.E."/>
            <person name="Garbe J."/>
        </authorList>
    </citation>
    <scope>NUCLEOTIDE SEQUENCE</scope>
    <source>
        <strain evidence="5">Duluth1</strain>
        <tissue evidence="5">Whole animal</tissue>
    </source>
</reference>
<dbReference type="Pfam" id="PF00135">
    <property type="entry name" value="COesterase"/>
    <property type="match status" value="1"/>
</dbReference>
<feature type="signal peptide" evidence="3">
    <location>
        <begin position="1"/>
        <end position="22"/>
    </location>
</feature>
<comment type="caution">
    <text evidence="5">The sequence shown here is derived from an EMBL/GenBank/DDBJ whole genome shotgun (WGS) entry which is preliminary data.</text>
</comment>
<dbReference type="OrthoDB" id="408631at2759"/>
<evidence type="ECO:0000313" key="6">
    <source>
        <dbReference type="Proteomes" id="UP000828390"/>
    </source>
</evidence>
<evidence type="ECO:0000256" key="2">
    <source>
        <dbReference type="ARBA" id="ARBA00022801"/>
    </source>
</evidence>
<dbReference type="PROSITE" id="PS00122">
    <property type="entry name" value="CARBOXYLESTERASE_B_1"/>
    <property type="match status" value="1"/>
</dbReference>
<dbReference type="PANTHER" id="PTHR43903">
    <property type="entry name" value="NEUROLIGIN"/>
    <property type="match status" value="1"/>
</dbReference>
<dbReference type="InterPro" id="IPR002018">
    <property type="entry name" value="CarbesteraseB"/>
</dbReference>
<gene>
    <name evidence="5" type="ORF">DPMN_055326</name>
</gene>
<name>A0A9D4HTY9_DREPO</name>
<keyword evidence="3" id="KW-0732">Signal</keyword>
<keyword evidence="6" id="KW-1185">Reference proteome</keyword>